<evidence type="ECO:0000256" key="9">
    <source>
        <dbReference type="ARBA" id="ARBA00023136"/>
    </source>
</evidence>
<dbReference type="Gene3D" id="1.20.5.100">
    <property type="entry name" value="Cytochrome c1, transmembrane anchor, C-terminal"/>
    <property type="match status" value="1"/>
</dbReference>
<organism evidence="17 18">
    <name type="scientific">Halocaridina rubra</name>
    <name type="common">Hawaiian red shrimp</name>
    <dbReference type="NCBI Taxonomy" id="373956"/>
    <lineage>
        <taxon>Eukaryota</taxon>
        <taxon>Metazoa</taxon>
        <taxon>Ecdysozoa</taxon>
        <taxon>Arthropoda</taxon>
        <taxon>Crustacea</taxon>
        <taxon>Multicrustacea</taxon>
        <taxon>Malacostraca</taxon>
        <taxon>Eumalacostraca</taxon>
        <taxon>Eucarida</taxon>
        <taxon>Decapoda</taxon>
        <taxon>Pleocyemata</taxon>
        <taxon>Caridea</taxon>
        <taxon>Atyoidea</taxon>
        <taxon>Atyidae</taxon>
        <taxon>Halocaridina</taxon>
    </lineage>
</organism>
<dbReference type="Gene3D" id="3.40.50.410">
    <property type="entry name" value="von Willebrand factor, type A domain"/>
    <property type="match status" value="1"/>
</dbReference>
<dbReference type="GO" id="GO:0007160">
    <property type="term" value="P:cell-matrix adhesion"/>
    <property type="evidence" value="ECO:0007669"/>
    <property type="project" value="TreeGrafter"/>
</dbReference>
<evidence type="ECO:0000256" key="12">
    <source>
        <dbReference type="RuleBase" id="RU000633"/>
    </source>
</evidence>
<evidence type="ECO:0000313" key="18">
    <source>
        <dbReference type="Proteomes" id="UP001381693"/>
    </source>
</evidence>
<dbReference type="GO" id="GO:0009986">
    <property type="term" value="C:cell surface"/>
    <property type="evidence" value="ECO:0007669"/>
    <property type="project" value="TreeGrafter"/>
</dbReference>
<dbReference type="GO" id="GO:0007229">
    <property type="term" value="P:integrin-mediated signaling pathway"/>
    <property type="evidence" value="ECO:0007669"/>
    <property type="project" value="UniProtKB-KW"/>
</dbReference>
<dbReference type="InterPro" id="IPR015812">
    <property type="entry name" value="Integrin_bsu"/>
</dbReference>
<dbReference type="PANTHER" id="PTHR10082">
    <property type="entry name" value="INTEGRIN BETA SUBUNIT"/>
    <property type="match status" value="1"/>
</dbReference>
<accession>A0AAN8X0Z6</accession>
<keyword evidence="10" id="KW-1015">Disulfide bond</keyword>
<keyword evidence="18" id="KW-1185">Reference proteome</keyword>
<protein>
    <recommendedName>
        <fullName evidence="12">Integrin beta</fullName>
    </recommendedName>
</protein>
<evidence type="ECO:0000256" key="11">
    <source>
        <dbReference type="ARBA" id="ARBA00023180"/>
    </source>
</evidence>
<feature type="domain" description="Integrin beta subunit cytoplasmic" evidence="15">
    <location>
        <begin position="514"/>
        <end position="560"/>
    </location>
</feature>
<dbReference type="EMBL" id="JAXCGZ010015596">
    <property type="protein sequence ID" value="KAK7070025.1"/>
    <property type="molecule type" value="Genomic_DNA"/>
</dbReference>
<comment type="subcellular location">
    <subcellularLocation>
        <location evidence="1 12">Cell membrane</location>
        <topology evidence="1 12">Single-pass type I membrane protein</topology>
    </subcellularLocation>
</comment>
<dbReference type="InterPro" id="IPR002369">
    <property type="entry name" value="Integrin_bsu_VWA"/>
</dbReference>
<keyword evidence="7 13" id="KW-1133">Transmembrane helix</keyword>
<dbReference type="InterPro" id="IPR036465">
    <property type="entry name" value="vWFA_dom_sf"/>
</dbReference>
<dbReference type="FunFam" id="2.10.25.10:FF:000155">
    <property type="entry name" value="Integrin beta"/>
    <property type="match status" value="1"/>
</dbReference>
<evidence type="ECO:0000256" key="8">
    <source>
        <dbReference type="ARBA" id="ARBA00023037"/>
    </source>
</evidence>
<sequence length="561" mass="62504">DTVNKSKTECNVDMPESGLEALMQVMVCEKQIAWRDQSLRLIVLSTDAGFHYAGDGKLGGIVKPNDMQCHLDSDGLYTHYAFHDYPSISQIHHMAKERRANVIFAVTDKQKPLYSRLSEVIEGASYGIVEEDSSNIVPLLTEKVNDIISRVRLRHEPEQSVKIKYFSACKGNEKVETSTCDKLEPGDTVEFEIEVSVDKCSEDPIPPIHIYPEGRNESVTIELTMICKCKCEEPGDPGFIVNDDLCNKNGDNKCGICSCHKGYVGRHCECEVDSAYTDITSDNLCRMDNSSSVCSGRGMCVCGKCQCNKREPPQEIYGEFCQCTNYENCYDIASGRSCSGHGECKCSKCECNDGWTGPRCSCQDSQDKCIRPGTNKVCSRNGICECNQCQCNTTYTGKFCEDCPTCTNVCDELTPCVQCQTFKTGDLLAKECKKNCTAINIIMVKEIENSEKICSGHDDNDCRFLFTYAEIDGILEVKVQEVLECPTSINILTIVISVVALIVALGLASLIVWKVVTTIKDRREYAQFILHQDQAKWTEQDNPIFKQATTVTSNPMFGKND</sequence>
<keyword evidence="5" id="KW-0677">Repeat</keyword>
<evidence type="ECO:0000256" key="10">
    <source>
        <dbReference type="ARBA" id="ARBA00023157"/>
    </source>
</evidence>
<dbReference type="Pfam" id="PF00362">
    <property type="entry name" value="Integrin_beta"/>
    <property type="match status" value="1"/>
</dbReference>
<feature type="domain" description="Integrin beta subunit VWA" evidence="14">
    <location>
        <begin position="1"/>
        <end position="229"/>
    </location>
</feature>
<evidence type="ECO:0000256" key="6">
    <source>
        <dbReference type="ARBA" id="ARBA00022889"/>
    </source>
</evidence>
<dbReference type="PANTHER" id="PTHR10082:SF60">
    <property type="entry name" value="INTEGRIN BETA-PS"/>
    <property type="match status" value="1"/>
</dbReference>
<dbReference type="SMART" id="SM00187">
    <property type="entry name" value="INB"/>
    <property type="match status" value="1"/>
</dbReference>
<reference evidence="17 18" key="1">
    <citation type="submission" date="2023-11" db="EMBL/GenBank/DDBJ databases">
        <title>Halocaridina rubra genome assembly.</title>
        <authorList>
            <person name="Smith C."/>
        </authorList>
    </citation>
    <scope>NUCLEOTIDE SEQUENCE [LARGE SCALE GENOMIC DNA]</scope>
    <source>
        <strain evidence="17">EP-1</strain>
        <tissue evidence="17">Whole</tissue>
    </source>
</reference>
<dbReference type="Proteomes" id="UP001381693">
    <property type="component" value="Unassembled WGS sequence"/>
</dbReference>
<dbReference type="InterPro" id="IPR032695">
    <property type="entry name" value="Integrin_dom_sf"/>
</dbReference>
<dbReference type="Pfam" id="PF07965">
    <property type="entry name" value="Integrin_B_tail"/>
    <property type="match status" value="1"/>
</dbReference>
<feature type="transmembrane region" description="Helical" evidence="13">
    <location>
        <begin position="491"/>
        <end position="513"/>
    </location>
</feature>
<keyword evidence="3" id="KW-1003">Cell membrane</keyword>
<dbReference type="PRINTS" id="PR01186">
    <property type="entry name" value="INTEGRINB"/>
</dbReference>
<keyword evidence="9 13" id="KW-0472">Membrane</keyword>
<evidence type="ECO:0000259" key="15">
    <source>
        <dbReference type="SMART" id="SM01241"/>
    </source>
</evidence>
<dbReference type="InterPro" id="IPR012896">
    <property type="entry name" value="Integrin_bsu_tail"/>
</dbReference>
<evidence type="ECO:0000256" key="2">
    <source>
        <dbReference type="ARBA" id="ARBA00007449"/>
    </source>
</evidence>
<evidence type="ECO:0000256" key="7">
    <source>
        <dbReference type="ARBA" id="ARBA00022989"/>
    </source>
</evidence>
<comment type="caution">
    <text evidence="17">The sequence shown here is derived from an EMBL/GenBank/DDBJ whole genome shotgun (WGS) entry which is preliminary data.</text>
</comment>
<dbReference type="Gene3D" id="4.10.1240.30">
    <property type="match status" value="1"/>
</dbReference>
<dbReference type="AlphaFoldDB" id="A0AAN8X0Z6"/>
<dbReference type="GO" id="GO:0016477">
    <property type="term" value="P:cell migration"/>
    <property type="evidence" value="ECO:0007669"/>
    <property type="project" value="TreeGrafter"/>
</dbReference>
<keyword evidence="4 12" id="KW-0812">Transmembrane</keyword>
<dbReference type="Gene3D" id="2.60.40.1510">
    <property type="entry name" value="ntegrin, alpha v. Chain A, domain 3"/>
    <property type="match status" value="1"/>
</dbReference>
<dbReference type="Gene3D" id="2.10.25.10">
    <property type="entry name" value="Laminin"/>
    <property type="match status" value="3"/>
</dbReference>
<feature type="domain" description="Integrin beta subunit tail" evidence="16">
    <location>
        <begin position="410"/>
        <end position="490"/>
    </location>
</feature>
<dbReference type="SUPFAM" id="SSF69687">
    <property type="entry name" value="Integrin beta tail domain"/>
    <property type="match status" value="1"/>
</dbReference>
<name>A0AAN8X0Z6_HALRR</name>
<dbReference type="Pfam" id="PF08725">
    <property type="entry name" value="Integrin_b_cyt"/>
    <property type="match status" value="1"/>
</dbReference>
<evidence type="ECO:0000256" key="3">
    <source>
        <dbReference type="ARBA" id="ARBA00022475"/>
    </source>
</evidence>
<dbReference type="SMART" id="SM01241">
    <property type="entry name" value="Integrin_b_cyt"/>
    <property type="match status" value="1"/>
</dbReference>
<evidence type="ECO:0000256" key="13">
    <source>
        <dbReference type="SAM" id="Phobius"/>
    </source>
</evidence>
<dbReference type="InterPro" id="IPR014836">
    <property type="entry name" value="Integrin_bsu_cyt_dom"/>
</dbReference>
<dbReference type="SUPFAM" id="SSF53300">
    <property type="entry name" value="vWA-like"/>
    <property type="match status" value="1"/>
</dbReference>
<dbReference type="GO" id="GO:0005178">
    <property type="term" value="F:integrin binding"/>
    <property type="evidence" value="ECO:0007669"/>
    <property type="project" value="TreeGrafter"/>
</dbReference>
<feature type="non-terminal residue" evidence="17">
    <location>
        <position position="1"/>
    </location>
</feature>
<dbReference type="GO" id="GO:0005925">
    <property type="term" value="C:focal adhesion"/>
    <property type="evidence" value="ECO:0007669"/>
    <property type="project" value="TreeGrafter"/>
</dbReference>
<dbReference type="GO" id="GO:0007157">
    <property type="term" value="P:heterophilic cell-cell adhesion via plasma membrane cell adhesion molecules"/>
    <property type="evidence" value="ECO:0007669"/>
    <property type="project" value="UniProtKB-ARBA"/>
</dbReference>
<evidence type="ECO:0000259" key="16">
    <source>
        <dbReference type="SMART" id="SM01242"/>
    </source>
</evidence>
<evidence type="ECO:0000259" key="14">
    <source>
        <dbReference type="SMART" id="SM00187"/>
    </source>
</evidence>
<evidence type="ECO:0000256" key="5">
    <source>
        <dbReference type="ARBA" id="ARBA00022737"/>
    </source>
</evidence>
<dbReference type="GO" id="GO:0033627">
    <property type="term" value="P:cell adhesion mediated by integrin"/>
    <property type="evidence" value="ECO:0007669"/>
    <property type="project" value="TreeGrafter"/>
</dbReference>
<evidence type="ECO:0000256" key="4">
    <source>
        <dbReference type="ARBA" id="ARBA00022692"/>
    </source>
</evidence>
<evidence type="ECO:0000313" key="17">
    <source>
        <dbReference type="EMBL" id="KAK7070025.1"/>
    </source>
</evidence>
<dbReference type="Pfam" id="PF23105">
    <property type="entry name" value="EGF_integrin"/>
    <property type="match status" value="1"/>
</dbReference>
<keyword evidence="11" id="KW-0325">Glycoprotein</keyword>
<gene>
    <name evidence="17" type="primary">ITGB1_3</name>
    <name evidence="17" type="ORF">SK128_007156</name>
</gene>
<dbReference type="InterPro" id="IPR036349">
    <property type="entry name" value="Integrin_bsu_tail_dom_sf"/>
</dbReference>
<keyword evidence="8 12" id="KW-0401">Integrin</keyword>
<comment type="similarity">
    <text evidence="2 12">Belongs to the integrin beta chain family.</text>
</comment>
<proteinExistence type="inferred from homology"/>
<dbReference type="SUPFAM" id="SSF69179">
    <property type="entry name" value="Integrin domains"/>
    <property type="match status" value="1"/>
</dbReference>
<evidence type="ECO:0000256" key="1">
    <source>
        <dbReference type="ARBA" id="ARBA00004251"/>
    </source>
</evidence>
<dbReference type="GO" id="GO:0008305">
    <property type="term" value="C:integrin complex"/>
    <property type="evidence" value="ECO:0007669"/>
    <property type="project" value="TreeGrafter"/>
</dbReference>
<dbReference type="SMART" id="SM01242">
    <property type="entry name" value="Integrin_B_tail"/>
    <property type="match status" value="1"/>
</dbReference>
<dbReference type="InterPro" id="IPR057073">
    <property type="entry name" value="EGF_integrin_2"/>
</dbReference>
<keyword evidence="6 12" id="KW-0130">Cell adhesion</keyword>